<dbReference type="SUPFAM" id="SSF103054">
    <property type="entry name" value="General secretion pathway protein M, EpsM"/>
    <property type="match status" value="1"/>
</dbReference>
<dbReference type="RefSeq" id="WP_096364912.1">
    <property type="nucleotide sequence ID" value="NZ_AP018052.1"/>
</dbReference>
<keyword evidence="9 10" id="KW-0472">Membrane</keyword>
<protein>
    <recommendedName>
        <fullName evidence="10">Type II secretion system protein M</fullName>
        <shortName evidence="10">T2SS protein M</shortName>
    </recommendedName>
    <alternativeName>
        <fullName evidence="10">General secretion pathway protein M</fullName>
    </alternativeName>
</protein>
<evidence type="ECO:0000256" key="9">
    <source>
        <dbReference type="ARBA" id="ARBA00023136"/>
    </source>
</evidence>
<comment type="subcellular location">
    <subcellularLocation>
        <location evidence="1">Cell inner membrane</location>
        <topology evidence="1">Single-pass membrane protein</topology>
    </subcellularLocation>
</comment>
<evidence type="ECO:0000256" key="6">
    <source>
        <dbReference type="ARBA" id="ARBA00022692"/>
    </source>
</evidence>
<evidence type="ECO:0000256" key="10">
    <source>
        <dbReference type="PIRNR" id="PIRNR006291"/>
    </source>
</evidence>
<keyword evidence="6" id="KW-0812">Transmembrane</keyword>
<name>A0A1Z4VPB2_9GAMM</name>
<evidence type="ECO:0000256" key="7">
    <source>
        <dbReference type="ARBA" id="ARBA00022927"/>
    </source>
</evidence>
<keyword evidence="4 10" id="KW-1003">Cell membrane</keyword>
<dbReference type="KEGG" id="ttc:FOKN1_0776"/>
<dbReference type="Gene3D" id="3.30.1360.100">
    <property type="entry name" value="General secretion pathway protein M, EpsM"/>
    <property type="match status" value="1"/>
</dbReference>
<dbReference type="Proteomes" id="UP000218765">
    <property type="component" value="Chromosome"/>
</dbReference>
<dbReference type="InterPro" id="IPR023229">
    <property type="entry name" value="T2SS_M_periplasmic_sf"/>
</dbReference>
<reference evidence="11 12" key="1">
    <citation type="submission" date="2017-05" db="EMBL/GenBank/DDBJ databases">
        <title>Thiocyanate degradation by Thiohalobacter thiocyanaticus FOKN1.</title>
        <authorList>
            <person name="Oshiki M."/>
            <person name="Fukushima T."/>
            <person name="Kawano S."/>
            <person name="Nakagawa J."/>
        </authorList>
    </citation>
    <scope>NUCLEOTIDE SEQUENCE [LARGE SCALE GENOMIC DNA]</scope>
    <source>
        <strain evidence="11 12">FOKN1</strain>
    </source>
</reference>
<keyword evidence="12" id="KW-1185">Reference proteome</keyword>
<dbReference type="GO" id="GO:0005886">
    <property type="term" value="C:plasma membrane"/>
    <property type="evidence" value="ECO:0007669"/>
    <property type="project" value="UniProtKB-SubCell"/>
</dbReference>
<keyword evidence="5 10" id="KW-0997">Cell inner membrane</keyword>
<evidence type="ECO:0000256" key="1">
    <source>
        <dbReference type="ARBA" id="ARBA00004377"/>
    </source>
</evidence>
<gene>
    <name evidence="11" type="ORF">FOKN1_0776</name>
</gene>
<comment type="function">
    <text evidence="10">Inner membrane component of the type II secretion system required for the energy-dependent secretion of extracellular factors such as proteases and toxins from the periplasm.</text>
</comment>
<sequence>MKAWFLSLAPRERAIVAAGAAVLLLLVLWLWLWEPLAQRVEALEQGVAVQEEDLAWMQQAAAEITQLRRSGGAGGAGGLQGRSLLTVVDQATRTAGLNTGLKRIEPEGQARVRVQFEQIAFDDFMRWLDGLQRQYGVFTQTITIEREEAPGRVNIRLTLDAPA</sequence>
<keyword evidence="3 10" id="KW-0813">Transport</keyword>
<dbReference type="InterPro" id="IPR007690">
    <property type="entry name" value="T2SS_GspM"/>
</dbReference>
<keyword evidence="7 10" id="KW-0653">Protein transport</keyword>
<organism evidence="11 12">
    <name type="scientific">Thiohalobacter thiocyanaticus</name>
    <dbReference type="NCBI Taxonomy" id="585455"/>
    <lineage>
        <taxon>Bacteria</taxon>
        <taxon>Pseudomonadati</taxon>
        <taxon>Pseudomonadota</taxon>
        <taxon>Gammaproteobacteria</taxon>
        <taxon>Thiohalobacterales</taxon>
        <taxon>Thiohalobacteraceae</taxon>
        <taxon>Thiohalobacter</taxon>
    </lineage>
</organism>
<dbReference type="PIRSF" id="PIRSF006291">
    <property type="entry name" value="GspM"/>
    <property type="match status" value="1"/>
</dbReference>
<dbReference type="EMBL" id="AP018052">
    <property type="protein sequence ID" value="BAZ93178.1"/>
    <property type="molecule type" value="Genomic_DNA"/>
</dbReference>
<accession>A0A1Z4VPB2</accession>
<evidence type="ECO:0000313" key="12">
    <source>
        <dbReference type="Proteomes" id="UP000218765"/>
    </source>
</evidence>
<dbReference type="Pfam" id="PF04612">
    <property type="entry name" value="T2SSM"/>
    <property type="match status" value="1"/>
</dbReference>
<keyword evidence="8" id="KW-1133">Transmembrane helix</keyword>
<comment type="similarity">
    <text evidence="2 10">Belongs to the GSP M family.</text>
</comment>
<dbReference type="GO" id="GO:0015627">
    <property type="term" value="C:type II protein secretion system complex"/>
    <property type="evidence" value="ECO:0007669"/>
    <property type="project" value="InterPro"/>
</dbReference>
<evidence type="ECO:0000256" key="3">
    <source>
        <dbReference type="ARBA" id="ARBA00022448"/>
    </source>
</evidence>
<proteinExistence type="inferred from homology"/>
<evidence type="ECO:0000256" key="8">
    <source>
        <dbReference type="ARBA" id="ARBA00022989"/>
    </source>
</evidence>
<evidence type="ECO:0000256" key="4">
    <source>
        <dbReference type="ARBA" id="ARBA00022475"/>
    </source>
</evidence>
<evidence type="ECO:0000313" key="11">
    <source>
        <dbReference type="EMBL" id="BAZ93178.1"/>
    </source>
</evidence>
<dbReference type="GO" id="GO:0015628">
    <property type="term" value="P:protein secretion by the type II secretion system"/>
    <property type="evidence" value="ECO:0007669"/>
    <property type="project" value="InterPro"/>
</dbReference>
<evidence type="ECO:0000256" key="5">
    <source>
        <dbReference type="ARBA" id="ARBA00022519"/>
    </source>
</evidence>
<dbReference type="OrthoDB" id="6120808at2"/>
<dbReference type="AlphaFoldDB" id="A0A1Z4VPB2"/>
<evidence type="ECO:0000256" key="2">
    <source>
        <dbReference type="ARBA" id="ARBA00010637"/>
    </source>
</evidence>